<evidence type="ECO:0000256" key="8">
    <source>
        <dbReference type="SAM" id="MobiDB-lite"/>
    </source>
</evidence>
<comment type="caution">
    <text evidence="10">The sequence shown here is derived from an EMBL/GenBank/DDBJ whole genome shotgun (WGS) entry which is preliminary data.</text>
</comment>
<proteinExistence type="inferred from homology"/>
<organism evidence="10 11">
    <name type="scientific">Spodoptera exigua</name>
    <name type="common">Beet armyworm</name>
    <name type="synonym">Noctua fulgens</name>
    <dbReference type="NCBI Taxonomy" id="7107"/>
    <lineage>
        <taxon>Eukaryota</taxon>
        <taxon>Metazoa</taxon>
        <taxon>Ecdysozoa</taxon>
        <taxon>Arthropoda</taxon>
        <taxon>Hexapoda</taxon>
        <taxon>Insecta</taxon>
        <taxon>Pterygota</taxon>
        <taxon>Neoptera</taxon>
        <taxon>Endopterygota</taxon>
        <taxon>Lepidoptera</taxon>
        <taxon>Glossata</taxon>
        <taxon>Ditrysia</taxon>
        <taxon>Noctuoidea</taxon>
        <taxon>Noctuidae</taxon>
        <taxon>Amphipyrinae</taxon>
        <taxon>Spodoptera</taxon>
    </lineage>
</organism>
<dbReference type="Pfam" id="PF00096">
    <property type="entry name" value="zf-C2H2"/>
    <property type="match status" value="2"/>
</dbReference>
<dbReference type="SMART" id="SM00355">
    <property type="entry name" value="ZnF_C2H2"/>
    <property type="match status" value="5"/>
</dbReference>
<name>A0A835GDL1_SPOEX</name>
<dbReference type="InterPro" id="IPR050527">
    <property type="entry name" value="Snail/Krueppel_Znf"/>
</dbReference>
<keyword evidence="4" id="KW-0862">Zinc</keyword>
<dbReference type="InterPro" id="IPR036236">
    <property type="entry name" value="Znf_C2H2_sf"/>
</dbReference>
<accession>A0A835GDL1</accession>
<dbReference type="EMBL" id="JACKWZ010000172">
    <property type="protein sequence ID" value="KAF9413022.1"/>
    <property type="molecule type" value="Genomic_DNA"/>
</dbReference>
<keyword evidence="2" id="KW-0677">Repeat</keyword>
<dbReference type="SUPFAM" id="SSF69304">
    <property type="entry name" value="Tricorn protease N-terminal domain"/>
    <property type="match status" value="1"/>
</dbReference>
<evidence type="ECO:0000256" key="3">
    <source>
        <dbReference type="ARBA" id="ARBA00022771"/>
    </source>
</evidence>
<dbReference type="PANTHER" id="PTHR24388">
    <property type="entry name" value="ZINC FINGER PROTEIN"/>
    <property type="match status" value="1"/>
</dbReference>
<dbReference type="GO" id="GO:0000981">
    <property type="term" value="F:DNA-binding transcription factor activity, RNA polymerase II-specific"/>
    <property type="evidence" value="ECO:0007669"/>
    <property type="project" value="TreeGrafter"/>
</dbReference>
<evidence type="ECO:0000256" key="6">
    <source>
        <dbReference type="ARBA" id="ARBA00037948"/>
    </source>
</evidence>
<evidence type="ECO:0000256" key="2">
    <source>
        <dbReference type="ARBA" id="ARBA00022737"/>
    </source>
</evidence>
<dbReference type="GO" id="GO:0008270">
    <property type="term" value="F:zinc ion binding"/>
    <property type="evidence" value="ECO:0007669"/>
    <property type="project" value="UniProtKB-KW"/>
</dbReference>
<dbReference type="PROSITE" id="PS00028">
    <property type="entry name" value="ZINC_FINGER_C2H2_1"/>
    <property type="match status" value="1"/>
</dbReference>
<keyword evidence="11" id="KW-1185">Reference proteome</keyword>
<dbReference type="Gene3D" id="3.30.160.60">
    <property type="entry name" value="Classic Zinc Finger"/>
    <property type="match status" value="3"/>
</dbReference>
<feature type="domain" description="C2H2-type" evidence="9">
    <location>
        <begin position="126"/>
        <end position="153"/>
    </location>
</feature>
<feature type="compositionally biased region" description="Polar residues" evidence="8">
    <location>
        <begin position="36"/>
        <end position="45"/>
    </location>
</feature>
<evidence type="ECO:0000256" key="4">
    <source>
        <dbReference type="ARBA" id="ARBA00022833"/>
    </source>
</evidence>
<evidence type="ECO:0000256" key="5">
    <source>
        <dbReference type="ARBA" id="ARBA00023242"/>
    </source>
</evidence>
<feature type="domain" description="C2H2-type" evidence="9">
    <location>
        <begin position="183"/>
        <end position="211"/>
    </location>
</feature>
<dbReference type="PROSITE" id="PS50157">
    <property type="entry name" value="ZINC_FINGER_C2H2_2"/>
    <property type="match status" value="4"/>
</dbReference>
<feature type="region of interest" description="Disordered" evidence="8">
    <location>
        <begin position="20"/>
        <end position="45"/>
    </location>
</feature>
<dbReference type="InterPro" id="IPR013087">
    <property type="entry name" value="Znf_C2H2_type"/>
</dbReference>
<comment type="similarity">
    <text evidence="6">Belongs to the snail C2H2-type zinc-finger protein family.</text>
</comment>
<reference evidence="10" key="1">
    <citation type="submission" date="2020-08" db="EMBL/GenBank/DDBJ databases">
        <title>Spodoptera exigua strain:BAW_Kor-Di-RS1 Genome sequencing and assembly.</title>
        <authorList>
            <person name="Kim J."/>
            <person name="Nam H.Y."/>
            <person name="Kwon M."/>
            <person name="Choi J.H."/>
            <person name="Cho S.R."/>
            <person name="Kim G.-H."/>
        </authorList>
    </citation>
    <scope>NUCLEOTIDE SEQUENCE</scope>
    <source>
        <strain evidence="10">BAW_Kor-Di-RS1</strain>
        <tissue evidence="10">Whole-body</tissue>
    </source>
</reference>
<feature type="domain" description="C2H2-type" evidence="9">
    <location>
        <begin position="154"/>
        <end position="182"/>
    </location>
</feature>
<keyword evidence="5" id="KW-0539">Nucleus</keyword>
<sequence>MCQRNNKHLIEITIKQEYSQDSANLEENNDPKANSEDSYNVPSPTFSTDNSELLSLWGCSKCGEEFYVMSDYTNHINKCNAQPSQEPKPPEEVTKKKFLCDICGKTALSNASLLVHKATHENVFPYKCDVCPYQGRTMDLLKVHKRSHLADKPFKCTQCPKATTTSSNLAKHMRHVHSTTRPFKCSYCEKAFSYQHDMKRHVKDIHLRQGTVECDICCKKFNTKNGCRAELKINNNRYNVTNTYQIGDVHPTDAHYDVYGNLFYVESGLNDKGYYFNANVIKFNTTAPQKIQGLPKDVSYSIAVDKNEKKVYFGTGKGIFEYNYENHYATPISSSTFKLDMIFVDKYSNKYVTEINDGVEELYLLDREMIKKFRFSTLEALNELTIDDENNFYYIKDGKLYVLKSSLSAPICIDNVSYDGMAQIAVHNSNVFIASDDLMYFHENDTGGVKIVDNAPENVTAIAFDNAGDFILGVRGKLLKYKKHECYIRKP</sequence>
<dbReference type="GO" id="GO:0005634">
    <property type="term" value="C:nucleus"/>
    <property type="evidence" value="ECO:0007669"/>
    <property type="project" value="UniProtKB-ARBA"/>
</dbReference>
<dbReference type="AlphaFoldDB" id="A0A835GDL1"/>
<feature type="domain" description="C2H2-type" evidence="9">
    <location>
        <begin position="98"/>
        <end position="125"/>
    </location>
</feature>
<evidence type="ECO:0000256" key="1">
    <source>
        <dbReference type="ARBA" id="ARBA00022723"/>
    </source>
</evidence>
<evidence type="ECO:0000313" key="11">
    <source>
        <dbReference type="Proteomes" id="UP000648187"/>
    </source>
</evidence>
<evidence type="ECO:0000259" key="9">
    <source>
        <dbReference type="PROSITE" id="PS50157"/>
    </source>
</evidence>
<dbReference type="GO" id="GO:0000978">
    <property type="term" value="F:RNA polymerase II cis-regulatory region sequence-specific DNA binding"/>
    <property type="evidence" value="ECO:0007669"/>
    <property type="project" value="TreeGrafter"/>
</dbReference>
<keyword evidence="1" id="KW-0479">Metal-binding</keyword>
<dbReference type="SUPFAM" id="SSF57667">
    <property type="entry name" value="beta-beta-alpha zinc fingers"/>
    <property type="match status" value="3"/>
</dbReference>
<keyword evidence="3 7" id="KW-0863">Zinc-finger</keyword>
<dbReference type="PANTHER" id="PTHR24388:SF53">
    <property type="entry name" value="CHORION TRANSCRIPTION FACTOR CF2-RELATED"/>
    <property type="match status" value="1"/>
</dbReference>
<evidence type="ECO:0000313" key="10">
    <source>
        <dbReference type="EMBL" id="KAF9413022.1"/>
    </source>
</evidence>
<gene>
    <name evidence="10" type="ORF">HW555_008636</name>
</gene>
<dbReference type="FunFam" id="3.30.160.60:FF:000446">
    <property type="entry name" value="Zinc finger protein"/>
    <property type="match status" value="1"/>
</dbReference>
<dbReference type="Proteomes" id="UP000648187">
    <property type="component" value="Unassembled WGS sequence"/>
</dbReference>
<protein>
    <recommendedName>
        <fullName evidence="9">C2H2-type domain-containing protein</fullName>
    </recommendedName>
</protein>
<evidence type="ECO:0000256" key="7">
    <source>
        <dbReference type="PROSITE-ProRule" id="PRU00042"/>
    </source>
</evidence>